<dbReference type="EMBL" id="LAZR01010465">
    <property type="protein sequence ID" value="KKM66780.1"/>
    <property type="molecule type" value="Genomic_DNA"/>
</dbReference>
<dbReference type="AlphaFoldDB" id="A0A0F9LQW2"/>
<evidence type="ECO:0000313" key="1">
    <source>
        <dbReference type="EMBL" id="KKM66780.1"/>
    </source>
</evidence>
<reference evidence="1" key="1">
    <citation type="journal article" date="2015" name="Nature">
        <title>Complex archaea that bridge the gap between prokaryotes and eukaryotes.</title>
        <authorList>
            <person name="Spang A."/>
            <person name="Saw J.H."/>
            <person name="Jorgensen S.L."/>
            <person name="Zaremba-Niedzwiedzka K."/>
            <person name="Martijn J."/>
            <person name="Lind A.E."/>
            <person name="van Eijk R."/>
            <person name="Schleper C."/>
            <person name="Guy L."/>
            <person name="Ettema T.J."/>
        </authorList>
    </citation>
    <scope>NUCLEOTIDE SEQUENCE</scope>
</reference>
<sequence length="159" mass="17392">MKKFILVLLLFSLMLLPCFGQEAIFGTVSAPLDTSRITNTGALTSRIITYNAKPEGVGTLFMAGDTVSGAPIGVVGQYQLYYGLNQHGQAMYGQWRTLTDSVLVKADITTSGTYNTTNVTGRETNLADDNYWSLSTGIRFRFTGVGTQVTLLSGWFDYF</sequence>
<name>A0A0F9LQW2_9ZZZZ</name>
<protein>
    <submittedName>
        <fullName evidence="1">Uncharacterized protein</fullName>
    </submittedName>
</protein>
<gene>
    <name evidence="1" type="ORF">LCGC14_1477770</name>
</gene>
<comment type="caution">
    <text evidence="1">The sequence shown here is derived from an EMBL/GenBank/DDBJ whole genome shotgun (WGS) entry which is preliminary data.</text>
</comment>
<accession>A0A0F9LQW2</accession>
<proteinExistence type="predicted"/>
<organism evidence="1">
    <name type="scientific">marine sediment metagenome</name>
    <dbReference type="NCBI Taxonomy" id="412755"/>
    <lineage>
        <taxon>unclassified sequences</taxon>
        <taxon>metagenomes</taxon>
        <taxon>ecological metagenomes</taxon>
    </lineage>
</organism>